<keyword evidence="1" id="KW-1133">Transmembrane helix</keyword>
<evidence type="ECO:0000313" key="2">
    <source>
        <dbReference type="EMBL" id="ETN97911.1"/>
    </source>
</evidence>
<keyword evidence="3" id="KW-1185">Reference proteome</keyword>
<keyword evidence="1" id="KW-0472">Membrane</keyword>
<feature type="non-terminal residue" evidence="2">
    <location>
        <position position="1"/>
    </location>
</feature>
<keyword evidence="1" id="KW-0812">Transmembrane</keyword>
<accession>X6L9X4</accession>
<name>X6L9X4_RETFI</name>
<reference evidence="2 3" key="1">
    <citation type="journal article" date="2013" name="Curr. Biol.">
        <title>The Genome of the Foraminiferan Reticulomyxa filosa.</title>
        <authorList>
            <person name="Glockner G."/>
            <person name="Hulsmann N."/>
            <person name="Schleicher M."/>
            <person name="Noegel A.A."/>
            <person name="Eichinger L."/>
            <person name="Gallinger C."/>
            <person name="Pawlowski J."/>
            <person name="Sierra R."/>
            <person name="Euteneuer U."/>
            <person name="Pillet L."/>
            <person name="Moustafa A."/>
            <person name="Platzer M."/>
            <person name="Groth M."/>
            <person name="Szafranski K."/>
            <person name="Schliwa M."/>
        </authorList>
    </citation>
    <scope>NUCLEOTIDE SEQUENCE [LARGE SCALE GENOMIC DNA]</scope>
</reference>
<sequence length="127" mass="14881">IEEKLVQKYLSENKEQEEKQVRKSVRSQLVNALIESYTQMAAYKSQKYKELASVLSLSIALPNSVSFFVFFFLLLFDQYKELDKFVLPYLQKYSINLFDEHAKSDVITLFEKIVEKMNAIGTELTCF</sequence>
<dbReference type="Proteomes" id="UP000023152">
    <property type="component" value="Unassembled WGS sequence"/>
</dbReference>
<evidence type="ECO:0000313" key="3">
    <source>
        <dbReference type="Proteomes" id="UP000023152"/>
    </source>
</evidence>
<dbReference type="AlphaFoldDB" id="X6L9X4"/>
<dbReference type="EMBL" id="ASPP01048229">
    <property type="protein sequence ID" value="ETN97911.1"/>
    <property type="molecule type" value="Genomic_DNA"/>
</dbReference>
<organism evidence="2 3">
    <name type="scientific">Reticulomyxa filosa</name>
    <dbReference type="NCBI Taxonomy" id="46433"/>
    <lineage>
        <taxon>Eukaryota</taxon>
        <taxon>Sar</taxon>
        <taxon>Rhizaria</taxon>
        <taxon>Retaria</taxon>
        <taxon>Foraminifera</taxon>
        <taxon>Monothalamids</taxon>
        <taxon>Reticulomyxidae</taxon>
        <taxon>Reticulomyxa</taxon>
    </lineage>
</organism>
<feature type="transmembrane region" description="Helical" evidence="1">
    <location>
        <begin position="54"/>
        <end position="76"/>
    </location>
</feature>
<protein>
    <submittedName>
        <fullName evidence="2">Uncharacterized protein</fullName>
    </submittedName>
</protein>
<comment type="caution">
    <text evidence="2">The sequence shown here is derived from an EMBL/GenBank/DDBJ whole genome shotgun (WGS) entry which is preliminary data.</text>
</comment>
<proteinExistence type="predicted"/>
<evidence type="ECO:0000256" key="1">
    <source>
        <dbReference type="SAM" id="Phobius"/>
    </source>
</evidence>
<gene>
    <name evidence="2" type="ORF">RFI_39615</name>
</gene>